<protein>
    <submittedName>
        <fullName evidence="2">Uncharacterized protein</fullName>
    </submittedName>
</protein>
<keyword evidence="3" id="KW-1185">Reference proteome</keyword>
<keyword evidence="1" id="KW-0472">Membrane</keyword>
<evidence type="ECO:0000256" key="1">
    <source>
        <dbReference type="SAM" id="Phobius"/>
    </source>
</evidence>
<feature type="transmembrane region" description="Helical" evidence="1">
    <location>
        <begin position="61"/>
        <end position="83"/>
    </location>
</feature>
<dbReference type="EMBL" id="PQFF01000257">
    <property type="protein sequence ID" value="RHZ69698.1"/>
    <property type="molecule type" value="Genomic_DNA"/>
</dbReference>
<proteinExistence type="predicted"/>
<gene>
    <name evidence="2" type="ORF">Glove_280g43</name>
</gene>
<organism evidence="2 3">
    <name type="scientific">Diversispora epigaea</name>
    <dbReference type="NCBI Taxonomy" id="1348612"/>
    <lineage>
        <taxon>Eukaryota</taxon>
        <taxon>Fungi</taxon>
        <taxon>Fungi incertae sedis</taxon>
        <taxon>Mucoromycota</taxon>
        <taxon>Glomeromycotina</taxon>
        <taxon>Glomeromycetes</taxon>
        <taxon>Diversisporales</taxon>
        <taxon>Diversisporaceae</taxon>
        <taxon>Diversispora</taxon>
    </lineage>
</organism>
<keyword evidence="1" id="KW-1133">Transmembrane helix</keyword>
<sequence>MGQEAQKGGTINRLSIDYRTAVPIGEYGKMGQEAQKGGISNSIEYAYVSTSKWKTRKHPKFGRVCSGGGCMFSVFLFVARVLVALKKNYGIINYVPTINLRDPRF</sequence>
<reference evidence="2 3" key="1">
    <citation type="submission" date="2018-08" db="EMBL/GenBank/DDBJ databases">
        <title>Genome and evolution of the arbuscular mycorrhizal fungus Diversispora epigaea (formerly Glomus versiforme) and its bacterial endosymbionts.</title>
        <authorList>
            <person name="Sun X."/>
            <person name="Fei Z."/>
            <person name="Harrison M."/>
        </authorList>
    </citation>
    <scope>NUCLEOTIDE SEQUENCE [LARGE SCALE GENOMIC DNA]</scope>
    <source>
        <strain evidence="2 3">IT104</strain>
    </source>
</reference>
<comment type="caution">
    <text evidence="2">The sequence shown here is derived from an EMBL/GenBank/DDBJ whole genome shotgun (WGS) entry which is preliminary data.</text>
</comment>
<evidence type="ECO:0000313" key="2">
    <source>
        <dbReference type="EMBL" id="RHZ69698.1"/>
    </source>
</evidence>
<accession>A0A397I625</accession>
<name>A0A397I625_9GLOM</name>
<keyword evidence="1" id="KW-0812">Transmembrane</keyword>
<dbReference type="AlphaFoldDB" id="A0A397I625"/>
<dbReference type="Proteomes" id="UP000266861">
    <property type="component" value="Unassembled WGS sequence"/>
</dbReference>
<evidence type="ECO:0000313" key="3">
    <source>
        <dbReference type="Proteomes" id="UP000266861"/>
    </source>
</evidence>